<dbReference type="PANTHER" id="PTHR33240:SF8">
    <property type="entry name" value="OS03G0439900 PROTEIN"/>
    <property type="match status" value="1"/>
</dbReference>
<accession>A0A438GE66</accession>
<dbReference type="AlphaFoldDB" id="A0A438GE66"/>
<evidence type="ECO:0000313" key="2">
    <source>
        <dbReference type="EMBL" id="RVW70481.1"/>
    </source>
</evidence>
<feature type="region of interest" description="Disordered" evidence="1">
    <location>
        <begin position="92"/>
        <end position="111"/>
    </location>
</feature>
<organism evidence="2 3">
    <name type="scientific">Vitis vinifera</name>
    <name type="common">Grape</name>
    <dbReference type="NCBI Taxonomy" id="29760"/>
    <lineage>
        <taxon>Eukaryota</taxon>
        <taxon>Viridiplantae</taxon>
        <taxon>Streptophyta</taxon>
        <taxon>Embryophyta</taxon>
        <taxon>Tracheophyta</taxon>
        <taxon>Spermatophyta</taxon>
        <taxon>Magnoliopsida</taxon>
        <taxon>eudicotyledons</taxon>
        <taxon>Gunneridae</taxon>
        <taxon>Pentapetalae</taxon>
        <taxon>rosids</taxon>
        <taxon>Vitales</taxon>
        <taxon>Vitaceae</taxon>
        <taxon>Viteae</taxon>
        <taxon>Vitis</taxon>
    </lineage>
</organism>
<evidence type="ECO:0000256" key="1">
    <source>
        <dbReference type="SAM" id="MobiDB-lite"/>
    </source>
</evidence>
<evidence type="ECO:0000313" key="3">
    <source>
        <dbReference type="Proteomes" id="UP000288805"/>
    </source>
</evidence>
<dbReference type="EMBL" id="QGNW01000463">
    <property type="protein sequence ID" value="RVW70481.1"/>
    <property type="molecule type" value="Genomic_DNA"/>
</dbReference>
<dbReference type="Proteomes" id="UP000288805">
    <property type="component" value="Unassembled WGS sequence"/>
</dbReference>
<dbReference type="PANTHER" id="PTHR33240">
    <property type="entry name" value="OS08G0508500 PROTEIN"/>
    <property type="match status" value="1"/>
</dbReference>
<name>A0A438GE66_VITVI</name>
<reference evidence="2 3" key="1">
    <citation type="journal article" date="2018" name="PLoS Genet.">
        <title>Population sequencing reveals clonal diversity and ancestral inbreeding in the grapevine cultivar Chardonnay.</title>
        <authorList>
            <person name="Roach M.J."/>
            <person name="Johnson D.L."/>
            <person name="Bohlmann J."/>
            <person name="van Vuuren H.J."/>
            <person name="Jones S.J."/>
            <person name="Pretorius I.S."/>
            <person name="Schmidt S.A."/>
            <person name="Borneman A.R."/>
        </authorList>
    </citation>
    <scope>NUCLEOTIDE SEQUENCE [LARGE SCALE GENOMIC DNA]</scope>
    <source>
        <strain evidence="3">cv. Chardonnay</strain>
        <tissue evidence="2">Leaf</tissue>
    </source>
</reference>
<sequence length="111" mass="12481">MKTPLILTLGVGRFDVRRILVDLAISVTLNVRSSVVDDLSPYNAIMGRAWFHSMKVIPSTYHQMVSYLMKKGQIDYPPSQLVARQCNQVALESRHPAGEGMHSKPSNTREQ</sequence>
<proteinExistence type="predicted"/>
<comment type="caution">
    <text evidence="2">The sequence shown here is derived from an EMBL/GenBank/DDBJ whole genome shotgun (WGS) entry which is preliminary data.</text>
</comment>
<protein>
    <submittedName>
        <fullName evidence="2">Uncharacterized protein</fullName>
    </submittedName>
</protein>
<gene>
    <name evidence="2" type="ORF">CK203_056175</name>
</gene>